<sequence length="342" mass="38198">MALGARPVVTSITENEDHHHAVRKREERKRLACLRNIVTNRSLNRHIPLLSPKISSPTSPIADSGTYKGAVYKDLSSTIKLYEKSPGKEIVAIKTFHNLTSNTTSKRDILSDKSILLSLKHPNIVKFIDLFSDDNGHPCLVMEYCDGGNLHALATTMPNLDITNIGCVFKQMVRGIHYLHWNGIVHGNLNPRNILLTRTGTVKITGFDDAQHCTIMLSQSRSGGHAKISDCGPYTAPEVISAEGLNRPAIDVWALGALYLFLRNGRPMWSVAKEEDRMYSRYLKERMQKKGFAPIGALGSEPLRNVIYAMLNPEPPRRISLSETLRSEWLYGVRVCEAGERA</sequence>
<dbReference type="InterPro" id="IPR000719">
    <property type="entry name" value="Prot_kinase_dom"/>
</dbReference>
<keyword evidence="4" id="KW-0418">Kinase</keyword>
<dbReference type="GO" id="GO:0010506">
    <property type="term" value="P:regulation of autophagy"/>
    <property type="evidence" value="ECO:0007669"/>
    <property type="project" value="InterPro"/>
</dbReference>
<dbReference type="STRING" id="2070753.A0A3A2ZKT4"/>
<comment type="subcellular location">
    <subcellularLocation>
        <location evidence="1">Preautophagosomal structure membrane</location>
        <topology evidence="1">Peripheral membrane protein</topology>
    </subcellularLocation>
</comment>
<dbReference type="Gene3D" id="1.10.510.10">
    <property type="entry name" value="Transferase(Phosphotransferase) domain 1"/>
    <property type="match status" value="1"/>
</dbReference>
<dbReference type="Pfam" id="PF00069">
    <property type="entry name" value="Pkinase"/>
    <property type="match status" value="1"/>
</dbReference>
<dbReference type="PANTHER" id="PTHR24348">
    <property type="entry name" value="SERINE/THREONINE-PROTEIN KINASE UNC-51-RELATED"/>
    <property type="match status" value="1"/>
</dbReference>
<name>A0A3A2ZKT4_9EURO</name>
<evidence type="ECO:0000313" key="4">
    <source>
        <dbReference type="EMBL" id="RJE23160.1"/>
    </source>
</evidence>
<dbReference type="EMBL" id="MVGC01000133">
    <property type="protein sequence ID" value="RJE23160.1"/>
    <property type="molecule type" value="Genomic_DNA"/>
</dbReference>
<dbReference type="InterPro" id="IPR045269">
    <property type="entry name" value="Atg1-like"/>
</dbReference>
<organism evidence="4 5">
    <name type="scientific">Aspergillus sclerotialis</name>
    <dbReference type="NCBI Taxonomy" id="2070753"/>
    <lineage>
        <taxon>Eukaryota</taxon>
        <taxon>Fungi</taxon>
        <taxon>Dikarya</taxon>
        <taxon>Ascomycota</taxon>
        <taxon>Pezizomycotina</taxon>
        <taxon>Eurotiomycetes</taxon>
        <taxon>Eurotiomycetidae</taxon>
        <taxon>Eurotiales</taxon>
        <taxon>Aspergillaceae</taxon>
        <taxon>Aspergillus</taxon>
        <taxon>Aspergillus subgen. Polypaecilum</taxon>
    </lineage>
</organism>
<dbReference type="OrthoDB" id="4062651at2759"/>
<dbReference type="SUPFAM" id="SSF56112">
    <property type="entry name" value="Protein kinase-like (PK-like)"/>
    <property type="match status" value="1"/>
</dbReference>
<dbReference type="AlphaFoldDB" id="A0A3A2ZKT4"/>
<keyword evidence="5" id="KW-1185">Reference proteome</keyword>
<dbReference type="PROSITE" id="PS50011">
    <property type="entry name" value="PROTEIN_KINASE_DOM"/>
    <property type="match status" value="1"/>
</dbReference>
<gene>
    <name evidence="4" type="ORF">PHISCL_04516</name>
</gene>
<accession>A0A3A2ZKT4</accession>
<feature type="domain" description="Protein kinase" evidence="3">
    <location>
        <begin position="1"/>
        <end position="330"/>
    </location>
</feature>
<reference evidence="5" key="1">
    <citation type="submission" date="2017-02" db="EMBL/GenBank/DDBJ databases">
        <authorList>
            <person name="Tafer H."/>
            <person name="Lopandic K."/>
        </authorList>
    </citation>
    <scope>NUCLEOTIDE SEQUENCE [LARGE SCALE GENOMIC DNA]</scope>
    <source>
        <strain evidence="5">CBS 366.77</strain>
    </source>
</reference>
<dbReference type="GO" id="GO:0034045">
    <property type="term" value="C:phagophore assembly site membrane"/>
    <property type="evidence" value="ECO:0007669"/>
    <property type="project" value="UniProtKB-SubCell"/>
</dbReference>
<dbReference type="GO" id="GO:0005524">
    <property type="term" value="F:ATP binding"/>
    <property type="evidence" value="ECO:0007669"/>
    <property type="project" value="InterPro"/>
</dbReference>
<dbReference type="Proteomes" id="UP000266188">
    <property type="component" value="Unassembled WGS sequence"/>
</dbReference>
<evidence type="ECO:0000256" key="1">
    <source>
        <dbReference type="ARBA" id="ARBA00004623"/>
    </source>
</evidence>
<dbReference type="GO" id="GO:0004674">
    <property type="term" value="F:protein serine/threonine kinase activity"/>
    <property type="evidence" value="ECO:0007669"/>
    <property type="project" value="InterPro"/>
</dbReference>
<protein>
    <recommendedName>
        <fullName evidence="2">Autophagy-related protein 1</fullName>
    </recommendedName>
</protein>
<evidence type="ECO:0000259" key="3">
    <source>
        <dbReference type="PROSITE" id="PS50011"/>
    </source>
</evidence>
<proteinExistence type="predicted"/>
<evidence type="ECO:0000313" key="5">
    <source>
        <dbReference type="Proteomes" id="UP000266188"/>
    </source>
</evidence>
<evidence type="ECO:0000256" key="2">
    <source>
        <dbReference type="ARBA" id="ARBA00030237"/>
    </source>
</evidence>
<comment type="caution">
    <text evidence="4">The sequence shown here is derived from an EMBL/GenBank/DDBJ whole genome shotgun (WGS) entry which is preliminary data.</text>
</comment>
<keyword evidence="4" id="KW-0808">Transferase</keyword>
<dbReference type="InterPro" id="IPR011009">
    <property type="entry name" value="Kinase-like_dom_sf"/>
</dbReference>